<evidence type="ECO:0000313" key="1">
    <source>
        <dbReference type="EMBL" id="GIJ47474.1"/>
    </source>
</evidence>
<organism evidence="1 2">
    <name type="scientific">Virgisporangium aliadipatigenens</name>
    <dbReference type="NCBI Taxonomy" id="741659"/>
    <lineage>
        <taxon>Bacteria</taxon>
        <taxon>Bacillati</taxon>
        <taxon>Actinomycetota</taxon>
        <taxon>Actinomycetes</taxon>
        <taxon>Micromonosporales</taxon>
        <taxon>Micromonosporaceae</taxon>
        <taxon>Virgisporangium</taxon>
    </lineage>
</organism>
<proteinExistence type="predicted"/>
<sequence length="1594" mass="172108">MTEALLDAGAVLPLGSTVDKPDTVDTLTVRAYRHAVLGERPVVRLVPGMLGQAEDLAMDFLGLKPDEDSTPAEVGLVRQQALGFPAWALVNDPANGHHALALVKEMEKLARGAKSKIGPARDGFNALGERLARAVPHFLPTFYEEAGRAFVAAESPTYAATMFGKAREAEEVFGLAIDEERLHAVFLEFALAGALTAKALSGHARTLAARSGSVEAYDRFLRLCLERTLGGLPPYATMHTDLRRLAKAAKLDQAEADDEVVRRLLDAPATARAPEGFWTGYQSSLTRIGAAEPRFRGVLLGMFPQNCGDLAWITVLRESGAADALVGPAGAAPAEAQSPDGPAGWLHRIAARREGRYYRERKRLQELQTLAADMAGRLIADGEPVKLAENHWDVDLDLIDECLAAGIPVADPADNIRVHIDEWLDDDKPGRRDLTALAADERFLPHLVSGVESFLKPRYSSSPRIDPLAVQRVVAVAGLRRAVHAWQERLAGEVGALGLPNLPGQLTAVTALACAEGFAVNPEAVRRILDTSVPALLGRTLRTGLLDEYGWPALEEAVARLSEGVKPTDDARIYVVRQWPQLILRRGDLVLVVGPDGIELEHMLRIPAAERSYWWLLVLNYVDGQLLVSWDRGPDRANYWTGSPDDVFITSDRAFSRYSYDTLPAPGGGRSIGGRVLRVGDRTDDATASVISDGVTYWRCQNVEGKLVLIEFDPVTGTAGRASLPSFFEDAGPDAEALSPWASWLAPVPAIAGADPLGGAGGLVGWRAAADGHSGRAVDGREFRATTTPEGWTATVLGAMTFPGSDRVRGLVRSRNNNDATQIVDDSGFAVGEYTVDSRNESYARGTRMVLPARWWHFLRVRDEAGSAALRAVTDEVAAALMAEIDAVYRAAEEEQKVDRDAVRAVVTRLLPEVTDTGLVDGIVGVVREAVRHDTTFRQLAGVLEGRPLVEEKPAVKEEPTRPGSDVTLQAGLQGMIPYCYNRGHSALDMFTAIGPALTGAVDTLSLASLDRDWFDAFAALPGAMFRAVATLTHPDEREALLLFLEAVAGSGLLDGTGRLRRVTMIAAAKPTYAVGQVVPIDGHRFLILSIDNSDNEVYAIEWAPDGVFRQPTGHKLTHERQLTDGSVSAERIAELVALVRANGPVPWRPELIDTLSQRAGMTRAEAAVVLYGLPTSNAWDREESVAHREPLGIAEAAFTTARTRWGQLGTGTNSTVLASLLPADLTDLWSGGLNIDGLVAWWVERHGERTPVDDSIVVTVQKAQVNGRIHTSELVHGIANPHTCKWLAGPSGGYDVDDVLVALARMIPWMSYHLPVDSPIREQLPAVVEKVRALIADPSVALPAGYLNESKIAPLIKALHAGTPVDGPHGREIGPLIVPPGSGWHRVLLRPALVNGMDDPVMTVLRARLDSVDDENFAAVRALLSPQLPKLVAYTPPDPEAGAPQDPSRSAPELVAEVAEKTGLSADAATLYLQLLALPDPTDRNVAAWTGWKPARLKKARAELAETDLVVAAKRARAGRGLFIPGGWLALGAPHLPLERWKLSMLIGDESGISELHMVLPVSPPPALFELAWDRVRNGDAPRFDELVTERRR</sequence>
<comment type="caution">
    <text evidence="1">The sequence shown here is derived from an EMBL/GenBank/DDBJ whole genome shotgun (WGS) entry which is preliminary data.</text>
</comment>
<dbReference type="Proteomes" id="UP000619260">
    <property type="component" value="Unassembled WGS sequence"/>
</dbReference>
<dbReference type="RefSeq" id="WP_203900983.1">
    <property type="nucleotide sequence ID" value="NZ_BOPF01000015.1"/>
</dbReference>
<reference evidence="1" key="1">
    <citation type="submission" date="2021-01" db="EMBL/GenBank/DDBJ databases">
        <title>Whole genome shotgun sequence of Virgisporangium aliadipatigenens NBRC 105644.</title>
        <authorList>
            <person name="Komaki H."/>
            <person name="Tamura T."/>
        </authorList>
    </citation>
    <scope>NUCLEOTIDE SEQUENCE</scope>
    <source>
        <strain evidence="1">NBRC 105644</strain>
    </source>
</reference>
<evidence type="ECO:0008006" key="3">
    <source>
        <dbReference type="Google" id="ProtNLM"/>
    </source>
</evidence>
<dbReference type="EMBL" id="BOPF01000015">
    <property type="protein sequence ID" value="GIJ47474.1"/>
    <property type="molecule type" value="Genomic_DNA"/>
</dbReference>
<protein>
    <recommendedName>
        <fullName evidence="3">DNA-binding protein</fullName>
    </recommendedName>
</protein>
<name>A0A8J3YL43_9ACTN</name>
<keyword evidence="2" id="KW-1185">Reference proteome</keyword>
<accession>A0A8J3YL43</accession>
<evidence type="ECO:0000313" key="2">
    <source>
        <dbReference type="Proteomes" id="UP000619260"/>
    </source>
</evidence>
<gene>
    <name evidence="1" type="ORF">Val02_43600</name>
</gene>